<evidence type="ECO:0000313" key="1">
    <source>
        <dbReference type="EMBL" id="CAG8786721.1"/>
    </source>
</evidence>
<protein>
    <submittedName>
        <fullName evidence="1">14290_t:CDS:1</fullName>
    </submittedName>
</protein>
<dbReference type="AlphaFoldDB" id="A0A9N9P5P9"/>
<evidence type="ECO:0000313" key="2">
    <source>
        <dbReference type="Proteomes" id="UP000789342"/>
    </source>
</evidence>
<gene>
    <name evidence="1" type="ORF">AMORRO_LOCUS17793</name>
</gene>
<dbReference type="EMBL" id="CAJVPV010057365">
    <property type="protein sequence ID" value="CAG8786721.1"/>
    <property type="molecule type" value="Genomic_DNA"/>
</dbReference>
<accession>A0A9N9P5P9</accession>
<organism evidence="1 2">
    <name type="scientific">Acaulospora morrowiae</name>
    <dbReference type="NCBI Taxonomy" id="94023"/>
    <lineage>
        <taxon>Eukaryota</taxon>
        <taxon>Fungi</taxon>
        <taxon>Fungi incertae sedis</taxon>
        <taxon>Mucoromycota</taxon>
        <taxon>Glomeromycotina</taxon>
        <taxon>Glomeromycetes</taxon>
        <taxon>Diversisporales</taxon>
        <taxon>Acaulosporaceae</taxon>
        <taxon>Acaulospora</taxon>
    </lineage>
</organism>
<feature type="non-terminal residue" evidence="1">
    <location>
        <position position="170"/>
    </location>
</feature>
<comment type="caution">
    <text evidence="1">The sequence shown here is derived from an EMBL/GenBank/DDBJ whole genome shotgun (WGS) entry which is preliminary data.</text>
</comment>
<name>A0A9N9P5P9_9GLOM</name>
<sequence length="170" mass="18735">RAKDTSSTTVAGSVLAMGTVPDSVDEHTIPIWEVWTLAFFSGGASTVQCLHLGSIPSPRCSRGPELVLCLIITFFFPKILTNRICNIISYNSSSLGEHQHETKSDPIEMFWEEQTELKRIRVLQLKGAGEMLKLGNDHLTKSAVVSQELQLGILSHKVRAMSNKGEESEP</sequence>
<reference evidence="1" key="1">
    <citation type="submission" date="2021-06" db="EMBL/GenBank/DDBJ databases">
        <authorList>
            <person name="Kallberg Y."/>
            <person name="Tangrot J."/>
            <person name="Rosling A."/>
        </authorList>
    </citation>
    <scope>NUCLEOTIDE SEQUENCE</scope>
    <source>
        <strain evidence="1">CL551</strain>
    </source>
</reference>
<feature type="non-terminal residue" evidence="1">
    <location>
        <position position="1"/>
    </location>
</feature>
<dbReference type="Proteomes" id="UP000789342">
    <property type="component" value="Unassembled WGS sequence"/>
</dbReference>
<keyword evidence="2" id="KW-1185">Reference proteome</keyword>
<dbReference type="OrthoDB" id="2405153at2759"/>
<proteinExistence type="predicted"/>